<gene>
    <name evidence="3" type="ORF">CRP01_12420</name>
</gene>
<evidence type="ECO:0000313" key="3">
    <source>
        <dbReference type="EMBL" id="PHN06367.1"/>
    </source>
</evidence>
<dbReference type="PANTHER" id="PTHR35861:SF1">
    <property type="entry name" value="PHAGE TAIL SHEATH PROTEIN"/>
    <property type="match status" value="1"/>
</dbReference>
<dbReference type="Pfam" id="PF17482">
    <property type="entry name" value="Phage_sheath_1C"/>
    <property type="match status" value="1"/>
</dbReference>
<dbReference type="InterPro" id="IPR052042">
    <property type="entry name" value="Tail_sheath_structural"/>
</dbReference>
<dbReference type="RefSeq" id="WP_099150350.1">
    <property type="nucleotide sequence ID" value="NZ_PDUD01000018.1"/>
</dbReference>
<organism evidence="3 4">
    <name type="scientific">Flavilitoribacter nigricans (strain ATCC 23147 / DSM 23189 / NBRC 102662 / NCIMB 1420 / SS-2)</name>
    <name type="common">Lewinella nigricans</name>
    <dbReference type="NCBI Taxonomy" id="1122177"/>
    <lineage>
        <taxon>Bacteria</taxon>
        <taxon>Pseudomonadati</taxon>
        <taxon>Bacteroidota</taxon>
        <taxon>Saprospiria</taxon>
        <taxon>Saprospirales</taxon>
        <taxon>Lewinellaceae</taxon>
        <taxon>Flavilitoribacter</taxon>
    </lineage>
</organism>
<dbReference type="InterPro" id="IPR020287">
    <property type="entry name" value="Tail_sheath_C"/>
</dbReference>
<comment type="similarity">
    <text evidence="1">Belongs to the myoviridae tail sheath protein family.</text>
</comment>
<feature type="domain" description="Tail sheath protein C-terminal" evidence="2">
    <location>
        <begin position="482"/>
        <end position="586"/>
    </location>
</feature>
<proteinExistence type="inferred from homology"/>
<evidence type="ECO:0000259" key="2">
    <source>
        <dbReference type="Pfam" id="PF17482"/>
    </source>
</evidence>
<evidence type="ECO:0000256" key="1">
    <source>
        <dbReference type="ARBA" id="ARBA00008005"/>
    </source>
</evidence>
<sequence>MNYKTPGVYIEEISLLPASVAPVATAIPAFIGYTETAMNSEGGSLLNVPTRITSMVDYRRFFGEAAAQPFTVTLSDTAPFLPLEATLGTATPYRMFHALEMYFGNGGGPCYIVSVGDYSGDTATPSLDAVDDFDELKGGLDAVKKVDEVTLLVIPEADRLGMADYHTLYQEMLAQCASNQDRFALFDVRSTGGETVTDFRNGIGTSFLKYGAAYYPYLKTSIAYHYTAAQVTFQHDAGANAFNGITMAAAAAYVDAQEIKSLADTVKADLDQIITDGKPGSNTKEEKEGYLADALAKVDALLPKIQNLADTWGDATSLTAVEDAVGEIETIRTGTHDTKAKLDTALDGLKTHTDTLLTEAGKAVTGIRDDGGLTGTTAPNVETYYTNAFATQVKAKLGEFRIELPPSSAIAGIYATVDRTRGVWKAPANVSLRYVSAPSIKISNDDQRDLNVHSTGKSINAIRAFSGKGILVWGARTLAGNDNEWRYVPVRRFYNMVEESVMKASEPFVFEPNDANTWTKIRAMIENFLTILWRQGALMGATPDDAYFVKIGLGETMTTQDVLEGRMIVEIGLAAVRPAEFIILRFSHKMQNN</sequence>
<protein>
    <recommendedName>
        <fullName evidence="2">Tail sheath protein C-terminal domain-containing protein</fullName>
    </recommendedName>
</protein>
<dbReference type="Proteomes" id="UP000223913">
    <property type="component" value="Unassembled WGS sequence"/>
</dbReference>
<dbReference type="AlphaFoldDB" id="A0A2D0ND13"/>
<accession>A0A2D0ND13</accession>
<name>A0A2D0ND13_FLAN2</name>
<dbReference type="OrthoDB" id="9767864at2"/>
<dbReference type="EMBL" id="PDUD01000018">
    <property type="protein sequence ID" value="PHN06367.1"/>
    <property type="molecule type" value="Genomic_DNA"/>
</dbReference>
<reference evidence="3 4" key="1">
    <citation type="submission" date="2017-10" db="EMBL/GenBank/DDBJ databases">
        <title>The draft genome sequence of Lewinella nigricans NBRC 102662.</title>
        <authorList>
            <person name="Wang K."/>
        </authorList>
    </citation>
    <scope>NUCLEOTIDE SEQUENCE [LARGE SCALE GENOMIC DNA]</scope>
    <source>
        <strain evidence="3 4">NBRC 102662</strain>
    </source>
</reference>
<dbReference type="Gene3D" id="3.40.50.11780">
    <property type="match status" value="1"/>
</dbReference>
<dbReference type="PANTHER" id="PTHR35861">
    <property type="match status" value="1"/>
</dbReference>
<comment type="caution">
    <text evidence="3">The sequence shown here is derived from an EMBL/GenBank/DDBJ whole genome shotgun (WGS) entry which is preliminary data.</text>
</comment>
<keyword evidence="4" id="KW-1185">Reference proteome</keyword>
<evidence type="ECO:0000313" key="4">
    <source>
        <dbReference type="Proteomes" id="UP000223913"/>
    </source>
</evidence>